<sequence length="99" mass="11121">MTAGIDDLQGAPRAVVIRLANQLALHPGVLDFYGRPQPRSDHLKLVAGYLGWRQPKPASAPMKELEQFLLDRAMEHDAPSLQRRRRWRSGPGEARPGRC</sequence>
<feature type="domain" description="DUF4158" evidence="2">
    <location>
        <begin position="6"/>
        <end position="80"/>
    </location>
</feature>
<dbReference type="EMBL" id="JAUSRB010000002">
    <property type="protein sequence ID" value="MDP9868926.1"/>
    <property type="molecule type" value="Genomic_DNA"/>
</dbReference>
<comment type="caution">
    <text evidence="3">The sequence shown here is derived from an EMBL/GenBank/DDBJ whole genome shotgun (WGS) entry which is preliminary data.</text>
</comment>
<evidence type="ECO:0000259" key="2">
    <source>
        <dbReference type="Pfam" id="PF13700"/>
    </source>
</evidence>
<proteinExistence type="predicted"/>
<dbReference type="Pfam" id="PF13700">
    <property type="entry name" value="DUF4158"/>
    <property type="match status" value="1"/>
</dbReference>
<evidence type="ECO:0000256" key="1">
    <source>
        <dbReference type="SAM" id="MobiDB-lite"/>
    </source>
</evidence>
<keyword evidence="4" id="KW-1185">Reference proteome</keyword>
<feature type="region of interest" description="Disordered" evidence="1">
    <location>
        <begin position="76"/>
        <end position="99"/>
    </location>
</feature>
<accession>A0ABT9RJE4</accession>
<dbReference type="Proteomes" id="UP001230426">
    <property type="component" value="Unassembled WGS sequence"/>
</dbReference>
<dbReference type="RefSeq" id="WP_306872275.1">
    <property type="nucleotide sequence ID" value="NZ_JAUSRB010000002.1"/>
</dbReference>
<evidence type="ECO:0000313" key="3">
    <source>
        <dbReference type="EMBL" id="MDP9868926.1"/>
    </source>
</evidence>
<reference evidence="3 4" key="1">
    <citation type="submission" date="2023-07" db="EMBL/GenBank/DDBJ databases">
        <title>Sequencing the genomes of 1000 actinobacteria strains.</title>
        <authorList>
            <person name="Klenk H.-P."/>
        </authorList>
    </citation>
    <scope>NUCLEOTIDE SEQUENCE [LARGE SCALE GENOMIC DNA]</scope>
    <source>
        <strain evidence="3 4">DSM 44109</strain>
    </source>
</reference>
<protein>
    <recommendedName>
        <fullName evidence="2">DUF4158 domain-containing protein</fullName>
    </recommendedName>
</protein>
<evidence type="ECO:0000313" key="4">
    <source>
        <dbReference type="Proteomes" id="UP001230426"/>
    </source>
</evidence>
<name>A0ABT9RJE4_9ACTN</name>
<organism evidence="3 4">
    <name type="scientific">Streptosporangium brasiliense</name>
    <dbReference type="NCBI Taxonomy" id="47480"/>
    <lineage>
        <taxon>Bacteria</taxon>
        <taxon>Bacillati</taxon>
        <taxon>Actinomycetota</taxon>
        <taxon>Actinomycetes</taxon>
        <taxon>Streptosporangiales</taxon>
        <taxon>Streptosporangiaceae</taxon>
        <taxon>Streptosporangium</taxon>
    </lineage>
</organism>
<dbReference type="InterPro" id="IPR025296">
    <property type="entry name" value="DUF4158"/>
</dbReference>
<gene>
    <name evidence="3" type="ORF">J2S55_008192</name>
</gene>